<keyword evidence="4" id="KW-0206">Cytoskeleton</keyword>
<accession>A0A132NU50</accession>
<comment type="subcellular location">
    <subcellularLocation>
        <location evidence="1">Cytoplasm</location>
        <location evidence="1">Cytoskeleton</location>
        <location evidence="1">Cilium axoneme</location>
    </subcellularLocation>
</comment>
<reference evidence="8 9" key="1">
    <citation type="journal article" date="2015" name="Mol. Biochem. Parasitol.">
        <title>Identification of polymorphic genes for use in assemblage B genotyping assays through comparative genomics of multiple assemblage B Giardia duodenalis isolates.</title>
        <authorList>
            <person name="Wielinga C."/>
            <person name="Thompson R.C."/>
            <person name="Monis P."/>
            <person name="Ryan U."/>
        </authorList>
    </citation>
    <scope>NUCLEOTIDE SEQUENCE [LARGE SCALE GENOMIC DNA]</scope>
    <source>
        <strain evidence="8 9">BAH15c1</strain>
    </source>
</reference>
<evidence type="ECO:0000256" key="1">
    <source>
        <dbReference type="ARBA" id="ARBA00004430"/>
    </source>
</evidence>
<dbReference type="GO" id="GO:0001534">
    <property type="term" value="C:radial spoke"/>
    <property type="evidence" value="ECO:0007669"/>
    <property type="project" value="InterPro"/>
</dbReference>
<feature type="compositionally biased region" description="Basic and acidic residues" evidence="7">
    <location>
        <begin position="813"/>
        <end position="828"/>
    </location>
</feature>
<keyword evidence="2" id="KW-0963">Cytoplasm</keyword>
<evidence type="ECO:0000256" key="6">
    <source>
        <dbReference type="SAM" id="Coils"/>
    </source>
</evidence>
<dbReference type="GO" id="GO:0035082">
    <property type="term" value="P:axoneme assembly"/>
    <property type="evidence" value="ECO:0007669"/>
    <property type="project" value="TreeGrafter"/>
</dbReference>
<dbReference type="Pfam" id="PF04712">
    <property type="entry name" value="Radial_spoke"/>
    <property type="match status" value="2"/>
</dbReference>
<protein>
    <recommendedName>
        <fullName evidence="10">Radial spokehead-like protein</fullName>
    </recommendedName>
</protein>
<organism evidence="8 9">
    <name type="scientific">Giardia duodenalis assemblage B</name>
    <dbReference type="NCBI Taxonomy" id="1394984"/>
    <lineage>
        <taxon>Eukaryota</taxon>
        <taxon>Metamonada</taxon>
        <taxon>Diplomonadida</taxon>
        <taxon>Hexamitidae</taxon>
        <taxon>Giardiinae</taxon>
        <taxon>Giardia</taxon>
    </lineage>
</organism>
<comment type="caution">
    <text evidence="8">The sequence shown here is derived from an EMBL/GenBank/DDBJ whole genome shotgun (WGS) entry which is preliminary data.</text>
</comment>
<feature type="compositionally biased region" description="Acidic residues" evidence="7">
    <location>
        <begin position="829"/>
        <end position="842"/>
    </location>
</feature>
<evidence type="ECO:0000256" key="4">
    <source>
        <dbReference type="ARBA" id="ARBA00023212"/>
    </source>
</evidence>
<keyword evidence="5" id="KW-0966">Cell projection</keyword>
<dbReference type="Proteomes" id="UP000070089">
    <property type="component" value="Unassembled WGS sequence"/>
</dbReference>
<evidence type="ECO:0000313" key="8">
    <source>
        <dbReference type="EMBL" id="KWX13587.1"/>
    </source>
</evidence>
<dbReference type="VEuPathDB" id="GiardiaDB:QR46_2406"/>
<dbReference type="OrthoDB" id="272202at2759"/>
<dbReference type="AlphaFoldDB" id="A0A132NU50"/>
<dbReference type="PANTHER" id="PTHR13159:SF0">
    <property type="entry name" value="RADIAL SPOKE HEAD 6 HOMOLOG A"/>
    <property type="match status" value="1"/>
</dbReference>
<feature type="compositionally biased region" description="Acidic residues" evidence="7">
    <location>
        <begin position="459"/>
        <end position="524"/>
    </location>
</feature>
<evidence type="ECO:0000256" key="2">
    <source>
        <dbReference type="ARBA" id="ARBA00022490"/>
    </source>
</evidence>
<evidence type="ECO:0000256" key="7">
    <source>
        <dbReference type="SAM" id="MobiDB-lite"/>
    </source>
</evidence>
<proteinExistence type="predicted"/>
<dbReference type="GO" id="GO:0060294">
    <property type="term" value="P:cilium movement involved in cell motility"/>
    <property type="evidence" value="ECO:0007669"/>
    <property type="project" value="InterPro"/>
</dbReference>
<evidence type="ECO:0000313" key="9">
    <source>
        <dbReference type="Proteomes" id="UP000070089"/>
    </source>
</evidence>
<keyword evidence="6" id="KW-0175">Coiled coil</keyword>
<name>A0A132NU50_GIAIN</name>
<keyword evidence="3" id="KW-0969">Cilium</keyword>
<feature type="region of interest" description="Disordered" evidence="7">
    <location>
        <begin position="813"/>
        <end position="842"/>
    </location>
</feature>
<dbReference type="InterPro" id="IPR006802">
    <property type="entry name" value="Radial_spoke"/>
</dbReference>
<gene>
    <name evidence="8" type="ORF">QR46_2406</name>
</gene>
<evidence type="ECO:0008006" key="10">
    <source>
        <dbReference type="Google" id="ProtNLM"/>
    </source>
</evidence>
<evidence type="ECO:0000256" key="3">
    <source>
        <dbReference type="ARBA" id="ARBA00023069"/>
    </source>
</evidence>
<dbReference type="PANTHER" id="PTHR13159">
    <property type="entry name" value="RADIAL SPOKEHEAD-RELATED"/>
    <property type="match status" value="1"/>
</dbReference>
<feature type="coiled-coil region" evidence="6">
    <location>
        <begin position="607"/>
        <end position="634"/>
    </location>
</feature>
<dbReference type="EMBL" id="JXTI01000063">
    <property type="protein sequence ID" value="KWX13587.1"/>
    <property type="molecule type" value="Genomic_DNA"/>
</dbReference>
<evidence type="ECO:0000256" key="5">
    <source>
        <dbReference type="ARBA" id="ARBA00023273"/>
    </source>
</evidence>
<feature type="region of interest" description="Disordered" evidence="7">
    <location>
        <begin position="457"/>
        <end position="532"/>
    </location>
</feature>
<sequence length="842" mass="96134">MDRISEFIDYLQVRNEFGQTIYGHLAQIIAKLLDDHPEDAAAAIASISREIKASVGCYDDETAGKTYEPVLSDDDFARLEEILKSSLSADHTTSVLKPCKTIVPNILRLNEQLKLVGQGFDDVTASILQKRISQFEIERRGYFSVISFFGRFTTTTGHYYVLECLPFKPRKKMFRFQGPGPASVNSDILDLNRESNITGTEATENMKPPPSALAKDGKPANYTYLTDRKLKKLTDEEKLYLDPDDLEFDLRTIAPGPRRLYPHVEPAGDGVHPEGINRFVYFATVDLLVSDVNQVVKWIRLPDLEARQLKLSRFINVRLSGNLSRRIYDRLPPFPGCEAHYLRCIITRIKHGAELAPAACLVPGPEPEEADEDLTEEDQAKQKALSFADPAVVADFSKDSCEPDEPVDSKIMGKSVLPWPERNKEIASVEFVELLELTNWVHACPILSHRGKVLPWTYPEDEEESEEEVEEEEPEEEEKEEPEEELPAEEKAEDEEDVNEEEKGEDGEEKGEGEEEPEEEESEEPLPPPKKPVQERLDAAYAESDQLRILAEATDTYKQIARQKCCFTVPRAFWEAARDPWDPVIKENRSVYQASRYFGLEIAPVDINCKEQELDDKEREYWDKEQEIEDTLKEQDEQLLEGDNYDEEKEVLQKDRPEMLSTADTDAPLVLYAGPVGSVDVNAEEVDGQKVVPAYTVVFNKTLNRHSPVVIRSNRWPGMLNVCFNHSNGDPLVYTSIYIGDGRQTESINALDKYRAVLPAPMQLPPADILEEDDPVLEIETECRERVEDIERRDKDELDRLIRERLERKEARLAEKRAREEERARELAAQEEQEEAEEEDDS</sequence>